<feature type="domain" description="DUF4408" evidence="3">
    <location>
        <begin position="11"/>
        <end position="40"/>
    </location>
</feature>
<dbReference type="Proteomes" id="UP001408789">
    <property type="component" value="Unassembled WGS sequence"/>
</dbReference>
<dbReference type="Pfam" id="PF05553">
    <property type="entry name" value="DUF761"/>
    <property type="match status" value="1"/>
</dbReference>
<gene>
    <name evidence="4" type="ORF">SSX86_006038</name>
</gene>
<feature type="region of interest" description="Disordered" evidence="1">
    <location>
        <begin position="207"/>
        <end position="235"/>
    </location>
</feature>
<protein>
    <recommendedName>
        <fullName evidence="3">DUF4408 domain-containing protein</fullName>
    </recommendedName>
</protein>
<accession>A0AAP0HAE2</accession>
<name>A0AAP0HAE2_9ASTR</name>
<reference evidence="4 5" key="1">
    <citation type="submission" date="2024-04" db="EMBL/GenBank/DDBJ databases">
        <title>The reference genome of an endangered Asteraceae, Deinandra increscens subsp. villosa, native to the Central Coast of California.</title>
        <authorList>
            <person name="Guilliams M."/>
            <person name="Hasenstab-Lehman K."/>
            <person name="Meyer R."/>
            <person name="Mcevoy S."/>
        </authorList>
    </citation>
    <scope>NUCLEOTIDE SEQUENCE [LARGE SCALE GENOMIC DNA]</scope>
    <source>
        <tissue evidence="4">Leaf</tissue>
    </source>
</reference>
<dbReference type="EMBL" id="JBCNJP010000007">
    <property type="protein sequence ID" value="KAK9077701.1"/>
    <property type="molecule type" value="Genomic_DNA"/>
</dbReference>
<dbReference type="InterPro" id="IPR008480">
    <property type="entry name" value="DUF761_pln"/>
</dbReference>
<feature type="region of interest" description="Disordered" evidence="1">
    <location>
        <begin position="140"/>
        <end position="159"/>
    </location>
</feature>
<comment type="caution">
    <text evidence="4">The sequence shown here is derived from an EMBL/GenBank/DDBJ whole genome shotgun (WGS) entry which is preliminary data.</text>
</comment>
<evidence type="ECO:0000313" key="4">
    <source>
        <dbReference type="EMBL" id="KAK9077701.1"/>
    </source>
</evidence>
<feature type="transmembrane region" description="Helical" evidence="2">
    <location>
        <begin position="20"/>
        <end position="39"/>
    </location>
</feature>
<keyword evidence="5" id="KW-1185">Reference proteome</keyword>
<dbReference type="PANTHER" id="PTHR33098">
    <property type="entry name" value="COTTON FIBER (DUF761)"/>
    <property type="match status" value="1"/>
</dbReference>
<dbReference type="InterPro" id="IPR025520">
    <property type="entry name" value="DUF4408"/>
</dbReference>
<keyword evidence="2" id="KW-1133">Transmembrane helix</keyword>
<dbReference type="AlphaFoldDB" id="A0AAP0HAE2"/>
<proteinExistence type="predicted"/>
<feature type="compositionally biased region" description="Basic and acidic residues" evidence="1">
    <location>
        <begin position="209"/>
        <end position="220"/>
    </location>
</feature>
<organism evidence="4 5">
    <name type="scientific">Deinandra increscens subsp. villosa</name>
    <dbReference type="NCBI Taxonomy" id="3103831"/>
    <lineage>
        <taxon>Eukaryota</taxon>
        <taxon>Viridiplantae</taxon>
        <taxon>Streptophyta</taxon>
        <taxon>Embryophyta</taxon>
        <taxon>Tracheophyta</taxon>
        <taxon>Spermatophyta</taxon>
        <taxon>Magnoliopsida</taxon>
        <taxon>eudicotyledons</taxon>
        <taxon>Gunneridae</taxon>
        <taxon>Pentapetalae</taxon>
        <taxon>asterids</taxon>
        <taxon>campanulids</taxon>
        <taxon>Asterales</taxon>
        <taxon>Asteraceae</taxon>
        <taxon>Asteroideae</taxon>
        <taxon>Heliantheae alliance</taxon>
        <taxon>Madieae</taxon>
        <taxon>Madiinae</taxon>
        <taxon>Deinandra</taxon>
    </lineage>
</organism>
<sequence length="313" mass="35579">MEEPATSVTSSLWASLNGWLTSTVLFVLLNLMIATIVFTSNLPNNNQQYEEEQNEHEERKRNSINQPQIARSPSILHRLKSFNFYPQKSQHESSPEETHYLPQPLEVAATQYVFNQPLEYQHFDFDSSNSVHDLNRINEIPPPAHTDAGSDLEPEPVRGDTGFDFDFDLTRNEIRGDTGFGFEPTSEEQLEHADELQSLDEVYSRLKTGRHDRTKSDGNIRPKPASKPAAKMKKSASLKVGFAHLEEEEIVEARRPATVKEKRTAAVKMEHDDDVEVDSRADDFINKFKNDLKLQRIESIMRTKGTANRGAGN</sequence>
<keyword evidence="2" id="KW-0472">Membrane</keyword>
<evidence type="ECO:0000313" key="5">
    <source>
        <dbReference type="Proteomes" id="UP001408789"/>
    </source>
</evidence>
<feature type="region of interest" description="Disordered" evidence="1">
    <location>
        <begin position="48"/>
        <end position="70"/>
    </location>
</feature>
<dbReference type="Pfam" id="PF14364">
    <property type="entry name" value="DUF4408"/>
    <property type="match status" value="1"/>
</dbReference>
<evidence type="ECO:0000256" key="1">
    <source>
        <dbReference type="SAM" id="MobiDB-lite"/>
    </source>
</evidence>
<dbReference type="PANTHER" id="PTHR33098:SF85">
    <property type="entry name" value="DUF4408 DOMAIN-CONTAINING PROTEIN"/>
    <property type="match status" value="1"/>
</dbReference>
<keyword evidence="2" id="KW-0812">Transmembrane</keyword>
<evidence type="ECO:0000256" key="2">
    <source>
        <dbReference type="SAM" id="Phobius"/>
    </source>
</evidence>
<evidence type="ECO:0000259" key="3">
    <source>
        <dbReference type="Pfam" id="PF14364"/>
    </source>
</evidence>